<comment type="similarity">
    <text evidence="2">Belongs to the GMC oxidoreductase family.</text>
</comment>
<dbReference type="InterPro" id="IPR036188">
    <property type="entry name" value="FAD/NAD-bd_sf"/>
</dbReference>
<dbReference type="InterPro" id="IPR007867">
    <property type="entry name" value="GMC_OxRtase_C"/>
</dbReference>
<feature type="domain" description="Glucose-methanol-choline oxidoreductase N-terminal" evidence="6">
    <location>
        <begin position="240"/>
        <end position="339"/>
    </location>
</feature>
<sequence length="637" mass="70599">MAVKHDVVIVGAGPSSMGLAFGLLSKYEKTGTLPNFTIAIIDRGPIAHESSVVEDPKQWFKASHYSPSSSTVYLTKPQKPLGNRIISVPTGSGFGGGTNINACLVARPAKDDFDHWPCYWTEDVAVGTFGSDDERLAQVTTSRIMASVEAIETEMEKNGALIHETLHKRGDLLGKDNIFHSFDEDDPTEDSFELSIVTSAMKSKVSSTSVIKKYSRVNYYQALLQPLLDRNQKLKDRIYFYAETQVERILFGESKNGDSVASGVECSRGTSNEDGTTKRLMFRIMAAKKVILCAGAIHSPALLLLAGIGGGKESKQAGSSPQGPHREWHSVGKHIKDHPILMKAFLCRPDFFPTYSNGNPVRGWLQFDILKKDNAAAVTESEPEKSLSGKRGKSRVLFKVMDGSSSSHMIPDAIAGTFKRDFNDEESHCSSALLLSLFLGIIYHIFYLVLRIICTLPPIQWTLSRCTAQVLICLLNPDSEGQIKIERKKKIPNTEVPLLSHYDIIVDPAYLEQESDIERLESAWNTLDKVSCSWLPKRAEIFPGYLFHWLWNSSLKRFAADMILPYFHWSGGCVIKTSLRKDYVVDEDLKVCGVKNLHVCDASILPDSISAPPSLTVTSIGYTAASIFHKELTGKRE</sequence>
<dbReference type="PANTHER" id="PTHR11552">
    <property type="entry name" value="GLUCOSE-METHANOL-CHOLINE GMC OXIDOREDUCTASE"/>
    <property type="match status" value="1"/>
</dbReference>
<dbReference type="Pfam" id="PF05199">
    <property type="entry name" value="GMC_oxred_C"/>
    <property type="match status" value="1"/>
</dbReference>
<dbReference type="AlphaFoldDB" id="A0A7S3Q4B9"/>
<evidence type="ECO:0000313" key="8">
    <source>
        <dbReference type="EMBL" id="CAE0464786.1"/>
    </source>
</evidence>
<dbReference type="SUPFAM" id="SSF51905">
    <property type="entry name" value="FAD/NAD(P)-binding domain"/>
    <property type="match status" value="1"/>
</dbReference>
<evidence type="ECO:0000256" key="5">
    <source>
        <dbReference type="PIRSR" id="PIRSR000137-2"/>
    </source>
</evidence>
<evidence type="ECO:0000256" key="4">
    <source>
        <dbReference type="ARBA" id="ARBA00022827"/>
    </source>
</evidence>
<dbReference type="GO" id="GO:0016614">
    <property type="term" value="F:oxidoreductase activity, acting on CH-OH group of donors"/>
    <property type="evidence" value="ECO:0007669"/>
    <property type="project" value="InterPro"/>
</dbReference>
<feature type="binding site" evidence="5">
    <location>
        <position position="566"/>
    </location>
    <ligand>
        <name>substrate</name>
    </ligand>
</feature>
<proteinExistence type="inferred from homology"/>
<evidence type="ECO:0000256" key="3">
    <source>
        <dbReference type="ARBA" id="ARBA00022630"/>
    </source>
</evidence>
<organism evidence="8">
    <name type="scientific">Chaetoceros debilis</name>
    <dbReference type="NCBI Taxonomy" id="122233"/>
    <lineage>
        <taxon>Eukaryota</taxon>
        <taxon>Sar</taxon>
        <taxon>Stramenopiles</taxon>
        <taxon>Ochrophyta</taxon>
        <taxon>Bacillariophyta</taxon>
        <taxon>Coscinodiscophyceae</taxon>
        <taxon>Chaetocerotophycidae</taxon>
        <taxon>Chaetocerotales</taxon>
        <taxon>Chaetocerotaceae</taxon>
        <taxon>Chaetoceros</taxon>
    </lineage>
</organism>
<dbReference type="Gene3D" id="3.50.50.60">
    <property type="entry name" value="FAD/NAD(P)-binding domain"/>
    <property type="match status" value="1"/>
</dbReference>
<feature type="binding site" evidence="5">
    <location>
        <position position="246"/>
    </location>
    <ligand>
        <name>FAD</name>
        <dbReference type="ChEBI" id="CHEBI:57692"/>
    </ligand>
</feature>
<dbReference type="PIRSF" id="PIRSF000137">
    <property type="entry name" value="Alcohol_oxidase"/>
    <property type="match status" value="1"/>
</dbReference>
<dbReference type="InterPro" id="IPR000172">
    <property type="entry name" value="GMC_OxRdtase_N"/>
</dbReference>
<gene>
    <name evidence="8" type="ORF">CDEB00056_LOCUS9627</name>
</gene>
<evidence type="ECO:0008006" key="9">
    <source>
        <dbReference type="Google" id="ProtNLM"/>
    </source>
</evidence>
<dbReference type="PANTHER" id="PTHR11552:SF147">
    <property type="entry name" value="CHOLINE DEHYDROGENASE, MITOCHONDRIAL"/>
    <property type="match status" value="1"/>
</dbReference>
<evidence type="ECO:0000256" key="1">
    <source>
        <dbReference type="ARBA" id="ARBA00001974"/>
    </source>
</evidence>
<dbReference type="InterPro" id="IPR012132">
    <property type="entry name" value="GMC_OxRdtase"/>
</dbReference>
<evidence type="ECO:0000259" key="6">
    <source>
        <dbReference type="Pfam" id="PF00732"/>
    </source>
</evidence>
<evidence type="ECO:0000256" key="2">
    <source>
        <dbReference type="ARBA" id="ARBA00010790"/>
    </source>
</evidence>
<dbReference type="Gene3D" id="3.30.560.10">
    <property type="entry name" value="Glucose Oxidase, domain 3"/>
    <property type="match status" value="1"/>
</dbReference>
<keyword evidence="4 5" id="KW-0274">FAD</keyword>
<comment type="cofactor">
    <cofactor evidence="1 5">
        <name>FAD</name>
        <dbReference type="ChEBI" id="CHEBI:57692"/>
    </cofactor>
</comment>
<feature type="domain" description="Glucose-methanol-choline oxidoreductase C-terminal" evidence="7">
    <location>
        <begin position="477"/>
        <end position="621"/>
    </location>
</feature>
<evidence type="ECO:0000259" key="7">
    <source>
        <dbReference type="Pfam" id="PF05199"/>
    </source>
</evidence>
<name>A0A7S3Q4B9_9STRA</name>
<protein>
    <recommendedName>
        <fullName evidence="9">Glucose-methanol-choline oxidoreductase N-terminal domain-containing protein</fullName>
    </recommendedName>
</protein>
<dbReference type="GO" id="GO:0050660">
    <property type="term" value="F:flavin adenine dinucleotide binding"/>
    <property type="evidence" value="ECO:0007669"/>
    <property type="project" value="InterPro"/>
</dbReference>
<reference evidence="8" key="1">
    <citation type="submission" date="2021-01" db="EMBL/GenBank/DDBJ databases">
        <authorList>
            <person name="Corre E."/>
            <person name="Pelletier E."/>
            <person name="Niang G."/>
            <person name="Scheremetjew M."/>
            <person name="Finn R."/>
            <person name="Kale V."/>
            <person name="Holt S."/>
            <person name="Cochrane G."/>
            <person name="Meng A."/>
            <person name="Brown T."/>
            <person name="Cohen L."/>
        </authorList>
    </citation>
    <scope>NUCLEOTIDE SEQUENCE</scope>
    <source>
        <strain evidence="8">MM31A-1</strain>
    </source>
</reference>
<keyword evidence="3" id="KW-0285">Flavoprotein</keyword>
<feature type="domain" description="Glucose-methanol-choline oxidoreductase N-terminal" evidence="6">
    <location>
        <begin position="72"/>
        <end position="117"/>
    </location>
</feature>
<dbReference type="EMBL" id="HBIO01012397">
    <property type="protein sequence ID" value="CAE0464786.1"/>
    <property type="molecule type" value="Transcribed_RNA"/>
</dbReference>
<accession>A0A7S3Q4B9</accession>
<dbReference type="Pfam" id="PF00732">
    <property type="entry name" value="GMC_oxred_N"/>
    <property type="match status" value="2"/>
</dbReference>